<dbReference type="InterPro" id="IPR036116">
    <property type="entry name" value="FN3_sf"/>
</dbReference>
<feature type="region of interest" description="Disordered" evidence="15">
    <location>
        <begin position="709"/>
        <end position="762"/>
    </location>
</feature>
<dbReference type="GO" id="GO:0009897">
    <property type="term" value="C:external side of plasma membrane"/>
    <property type="evidence" value="ECO:0007669"/>
    <property type="project" value="TreeGrafter"/>
</dbReference>
<dbReference type="PANTHER" id="PTHR23037:SF35">
    <property type="entry name" value="FIBRONECTIN TYPE-III DOMAIN-CONTAINING PROTEIN"/>
    <property type="match status" value="1"/>
</dbReference>
<feature type="compositionally biased region" description="Polar residues" evidence="15">
    <location>
        <begin position="747"/>
        <end position="762"/>
    </location>
</feature>
<dbReference type="AlphaFoldDB" id="A0A341D817"/>
<dbReference type="InterPro" id="IPR013783">
    <property type="entry name" value="Ig-like_fold"/>
</dbReference>
<dbReference type="STRING" id="1706337.A0A341D817"/>
<evidence type="ECO:0000256" key="1">
    <source>
        <dbReference type="ARBA" id="ARBA00004479"/>
    </source>
</evidence>
<dbReference type="GeneID" id="112414745"/>
<evidence type="ECO:0000256" key="7">
    <source>
        <dbReference type="ARBA" id="ARBA00023136"/>
    </source>
</evidence>
<dbReference type="Pfam" id="PF00041">
    <property type="entry name" value="fn3"/>
    <property type="match status" value="1"/>
</dbReference>
<name>A0A341D817_NEOAA</name>
<dbReference type="GO" id="GO:0072536">
    <property type="term" value="C:interleukin-23 receptor complex"/>
    <property type="evidence" value="ECO:0007669"/>
    <property type="project" value="UniProtKB-ARBA"/>
</dbReference>
<evidence type="ECO:0000256" key="16">
    <source>
        <dbReference type="SAM" id="Phobius"/>
    </source>
</evidence>
<dbReference type="FunFam" id="2.60.40.10:FF:001613">
    <property type="entry name" value="Interleukin 12 receptor subunit beta 1"/>
    <property type="match status" value="1"/>
</dbReference>
<dbReference type="FunCoup" id="A0A341D817">
    <property type="interactions" value="338"/>
</dbReference>
<evidence type="ECO:0000256" key="12">
    <source>
        <dbReference type="ARBA" id="ARBA00065421"/>
    </source>
</evidence>
<keyword evidence="3 16" id="KW-0812">Transmembrane</keyword>
<evidence type="ECO:0000256" key="6">
    <source>
        <dbReference type="ARBA" id="ARBA00022989"/>
    </source>
</evidence>
<comment type="similarity">
    <text evidence="2">Belongs to the type I cytokine receptor family. Type 2 subfamily.</text>
</comment>
<dbReference type="SMART" id="SM00060">
    <property type="entry name" value="FN3"/>
    <property type="match status" value="2"/>
</dbReference>
<keyword evidence="8" id="KW-1015">Disulfide bond</keyword>
<dbReference type="RefSeq" id="XP_024623151.1">
    <property type="nucleotide sequence ID" value="XM_024767383.1"/>
</dbReference>
<keyword evidence="6 16" id="KW-1133">Transmembrane helix</keyword>
<evidence type="ECO:0000256" key="10">
    <source>
        <dbReference type="ARBA" id="ARBA00023180"/>
    </source>
</evidence>
<accession>A0A341D817</accession>
<dbReference type="FunFam" id="2.60.40.10:FF:001717">
    <property type="entry name" value="Interleukin 12 receptor subunit beta 1"/>
    <property type="match status" value="1"/>
</dbReference>
<evidence type="ECO:0000256" key="5">
    <source>
        <dbReference type="ARBA" id="ARBA00022737"/>
    </source>
</evidence>
<keyword evidence="4" id="KW-0732">Signal</keyword>
<evidence type="ECO:0000256" key="2">
    <source>
        <dbReference type="ARBA" id="ARBA00008921"/>
    </source>
</evidence>
<evidence type="ECO:0000256" key="8">
    <source>
        <dbReference type="ARBA" id="ARBA00023157"/>
    </source>
</evidence>
<comment type="subunit">
    <text evidence="12">Dimer or oligomer; disulfide-linked. Interacts with IL12RB2 to form the high affinity IL12 receptor. Heterodimer with IL23R; in presence of IL23. The heterodimer forms the IL23 receptor.</text>
</comment>
<keyword evidence="9 19" id="KW-0675">Receptor</keyword>
<evidence type="ECO:0000313" key="19">
    <source>
        <dbReference type="RefSeq" id="XP_024623151.1"/>
    </source>
</evidence>
<evidence type="ECO:0000259" key="17">
    <source>
        <dbReference type="PROSITE" id="PS50853"/>
    </source>
</evidence>
<evidence type="ECO:0000256" key="4">
    <source>
        <dbReference type="ARBA" id="ARBA00022729"/>
    </source>
</evidence>
<keyword evidence="7 16" id="KW-0472">Membrane</keyword>
<organism evidence="18 19">
    <name type="scientific">Neophocaena asiaeorientalis asiaeorientalis</name>
    <name type="common">Yangtze finless porpoise</name>
    <name type="synonym">Neophocaena phocaenoides subsp. asiaeorientalis</name>
    <dbReference type="NCBI Taxonomy" id="1706337"/>
    <lineage>
        <taxon>Eukaryota</taxon>
        <taxon>Metazoa</taxon>
        <taxon>Chordata</taxon>
        <taxon>Craniata</taxon>
        <taxon>Vertebrata</taxon>
        <taxon>Euteleostomi</taxon>
        <taxon>Mammalia</taxon>
        <taxon>Eutheria</taxon>
        <taxon>Laurasiatheria</taxon>
        <taxon>Artiodactyla</taxon>
        <taxon>Whippomorpha</taxon>
        <taxon>Cetacea</taxon>
        <taxon>Odontoceti</taxon>
        <taxon>Phocoenidae</taxon>
        <taxon>Neophocaena</taxon>
    </lineage>
</organism>
<evidence type="ECO:0000313" key="18">
    <source>
        <dbReference type="Proteomes" id="UP000252040"/>
    </source>
</evidence>
<protein>
    <recommendedName>
        <fullName evidence="13">Interleukin-12 receptor subunit beta-1</fullName>
    </recommendedName>
    <alternativeName>
        <fullName evidence="14">IL-12 receptor beta component</fullName>
    </alternativeName>
</protein>
<dbReference type="CTD" id="3594"/>
<comment type="subcellular location">
    <subcellularLocation>
        <location evidence="1">Membrane</location>
        <topology evidence="1">Single-pass type I membrane protein</topology>
    </subcellularLocation>
</comment>
<feature type="transmembrane region" description="Helical" evidence="16">
    <location>
        <begin position="588"/>
        <end position="612"/>
    </location>
</feature>
<sequence>MCSWVRTGWLGPLQQHRSSSGIATLFEDLMGQRVTRLVSLFLLLLPRQGAEACGTMGCCFQDPPYPDADSGLASGPRDLNCYRILSNAGYECSWEYEGPAAGVSHFLRSCLKPGRCCYFAAGSATKLQFSDQDGISVLHAVTLWVESRAANWTEKSPNITLNLYSSVKYDPPPGNIKVSRSAGQLLMEWETPAHQDGAEVQFRHRTPGSPWKWGDCGHQDDAGFESCLCPLEMDTAQEFQLRRRLRPGVSGGPWSSWSSPVCIPPETPPQAKVRFSVEQLRPDGRRKVTLHEQLPQLELPEGCLGPDSGMEVTYHVHLHMLSCPCKAKATRTLRLRKKLSLSGAAYDLVVVSRNRFGLGPNQTWHIPAYTHSEPGVLNISTRANRTTMHWPAQAQGMTYCIEWQPQGQDESLATCTLTAPQDRDPDGMATHSLSQASGAMWQKECYRITIFASARPEKPTSWSTVLSTFHFGGNASEAGSPQHVSVKKLSQDSVSVDWTPSLLSTCPGVLKEYVVRCQDEASNQVSELSVNATETQITLQGLRAATAYKVQVRADTAKWRGAWSQPLRFTVAQALLLPEVQVSELSDLSIFLASFGSFVSILLLGIFGYLGLNRAVRHLCPPLPTPCASTAVEFSGSQGKQVWQWNSPADFPEEVSQQEALVVNISWDKGERTDVDTAGLLKEKMELPLGAPEPALDTELPLKDRKWEQGCPEAGTLGPGWKDSLEDSPAQAAGLPLLLGDLRQTPKFRSQGETETSASPYR</sequence>
<dbReference type="Proteomes" id="UP000252040">
    <property type="component" value="Unplaced"/>
</dbReference>
<evidence type="ECO:0000256" key="13">
    <source>
        <dbReference type="ARBA" id="ARBA00067634"/>
    </source>
</evidence>
<evidence type="ECO:0000256" key="3">
    <source>
        <dbReference type="ARBA" id="ARBA00022692"/>
    </source>
</evidence>
<dbReference type="KEGG" id="nasi:112414745"/>
<dbReference type="Gene3D" id="2.60.40.10">
    <property type="entry name" value="Immunoglobulins"/>
    <property type="match status" value="2"/>
</dbReference>
<dbReference type="InParanoid" id="A0A341D817"/>
<evidence type="ECO:0000256" key="9">
    <source>
        <dbReference type="ARBA" id="ARBA00023170"/>
    </source>
</evidence>
<comment type="function">
    <text evidence="11">Functions as an interleukin receptor which binds interleukin-12 with low affinity and is involved in IL12 transduction. Associated with IL12RB2 it forms a functional, high affinity receptor for IL12. Also associates with IL23R to form the interleukin-23 receptor which functions in IL23 signal transduction probably through activation of the Jak-Stat signaling cascade.</text>
</comment>
<keyword evidence="10" id="KW-0325">Glycoprotein</keyword>
<dbReference type="PANTHER" id="PTHR23037">
    <property type="entry name" value="CYTOKINE RECEPTOR"/>
    <property type="match status" value="1"/>
</dbReference>
<keyword evidence="18" id="KW-1185">Reference proteome</keyword>
<dbReference type="CDD" id="cd00063">
    <property type="entry name" value="FN3"/>
    <property type="match status" value="1"/>
</dbReference>
<proteinExistence type="inferred from homology"/>
<reference evidence="19" key="1">
    <citation type="submission" date="2025-08" db="UniProtKB">
        <authorList>
            <consortium name="RefSeq"/>
        </authorList>
    </citation>
    <scope>IDENTIFICATION</scope>
    <source>
        <tissue evidence="19">Meat</tissue>
    </source>
</reference>
<feature type="compositionally biased region" description="Low complexity" evidence="15">
    <location>
        <begin position="729"/>
        <end position="742"/>
    </location>
</feature>
<evidence type="ECO:0000256" key="15">
    <source>
        <dbReference type="SAM" id="MobiDB-lite"/>
    </source>
</evidence>
<evidence type="ECO:0000256" key="14">
    <source>
        <dbReference type="ARBA" id="ARBA00079385"/>
    </source>
</evidence>
<dbReference type="PROSITE" id="PS50853">
    <property type="entry name" value="FN3"/>
    <property type="match status" value="2"/>
</dbReference>
<dbReference type="SUPFAM" id="SSF49265">
    <property type="entry name" value="Fibronectin type III"/>
    <property type="match status" value="2"/>
</dbReference>
<evidence type="ECO:0000256" key="11">
    <source>
        <dbReference type="ARBA" id="ARBA00057593"/>
    </source>
</evidence>
<gene>
    <name evidence="19" type="primary">IL12RB1</name>
</gene>
<feature type="domain" description="Fibronectin type-III" evidence="17">
    <location>
        <begin position="480"/>
        <end position="574"/>
    </location>
</feature>
<dbReference type="InterPro" id="IPR003961">
    <property type="entry name" value="FN3_dom"/>
</dbReference>
<feature type="domain" description="Fibronectin type-III" evidence="17">
    <location>
        <begin position="172"/>
        <end position="266"/>
    </location>
</feature>
<keyword evidence="5" id="KW-0677">Repeat</keyword>
<dbReference type="GO" id="GO:0004896">
    <property type="term" value="F:cytokine receptor activity"/>
    <property type="evidence" value="ECO:0007669"/>
    <property type="project" value="TreeGrafter"/>
</dbReference>